<dbReference type="Proteomes" id="UP000747110">
    <property type="component" value="Unassembled WGS sequence"/>
</dbReference>
<keyword evidence="3" id="KW-1185">Reference proteome</keyword>
<organism evidence="2 3">
    <name type="scientific">Volvox reticuliferus</name>
    <dbReference type="NCBI Taxonomy" id="1737510"/>
    <lineage>
        <taxon>Eukaryota</taxon>
        <taxon>Viridiplantae</taxon>
        <taxon>Chlorophyta</taxon>
        <taxon>core chlorophytes</taxon>
        <taxon>Chlorophyceae</taxon>
        <taxon>CS clade</taxon>
        <taxon>Chlamydomonadales</taxon>
        <taxon>Volvocaceae</taxon>
        <taxon>Volvox</taxon>
    </lineage>
</organism>
<evidence type="ECO:0000256" key="1">
    <source>
        <dbReference type="SAM" id="MobiDB-lite"/>
    </source>
</evidence>
<feature type="non-terminal residue" evidence="2">
    <location>
        <position position="1"/>
    </location>
</feature>
<accession>A0A8J4CXN1</accession>
<feature type="compositionally biased region" description="Low complexity" evidence="1">
    <location>
        <begin position="123"/>
        <end position="139"/>
    </location>
</feature>
<feature type="compositionally biased region" description="Polar residues" evidence="1">
    <location>
        <begin position="150"/>
        <end position="167"/>
    </location>
</feature>
<reference evidence="2" key="1">
    <citation type="journal article" date="2021" name="Proc. Natl. Acad. Sci. U.S.A.">
        <title>Three genomes in the algal genus Volvox reveal the fate of a haploid sex-determining region after a transition to homothallism.</title>
        <authorList>
            <person name="Yamamoto K."/>
            <person name="Hamaji T."/>
            <person name="Kawai-Toyooka H."/>
            <person name="Matsuzaki R."/>
            <person name="Takahashi F."/>
            <person name="Nishimura Y."/>
            <person name="Kawachi M."/>
            <person name="Noguchi H."/>
            <person name="Minakuchi Y."/>
            <person name="Umen J.G."/>
            <person name="Toyoda A."/>
            <person name="Nozaki H."/>
        </authorList>
    </citation>
    <scope>NUCLEOTIDE SEQUENCE</scope>
    <source>
        <strain evidence="2">NIES-3786</strain>
    </source>
</reference>
<feature type="compositionally biased region" description="Low complexity" evidence="1">
    <location>
        <begin position="30"/>
        <end position="40"/>
    </location>
</feature>
<feature type="region of interest" description="Disordered" evidence="1">
    <location>
        <begin position="27"/>
        <end position="229"/>
    </location>
</feature>
<comment type="caution">
    <text evidence="2">The sequence shown here is derived from an EMBL/GenBank/DDBJ whole genome shotgun (WGS) entry which is preliminary data.</text>
</comment>
<evidence type="ECO:0000313" key="3">
    <source>
        <dbReference type="Proteomes" id="UP000747110"/>
    </source>
</evidence>
<feature type="compositionally biased region" description="Low complexity" evidence="1">
    <location>
        <begin position="168"/>
        <end position="185"/>
    </location>
</feature>
<dbReference type="AlphaFoldDB" id="A0A8J4CXN1"/>
<name>A0A8J4CXN1_9CHLO</name>
<evidence type="ECO:0000313" key="2">
    <source>
        <dbReference type="EMBL" id="GIL90822.1"/>
    </source>
</evidence>
<feature type="compositionally biased region" description="Polar residues" evidence="1">
    <location>
        <begin position="187"/>
        <end position="225"/>
    </location>
</feature>
<gene>
    <name evidence="2" type="ORF">Vretifemale_18560</name>
</gene>
<protein>
    <submittedName>
        <fullName evidence="2">Uncharacterized protein</fullName>
    </submittedName>
</protein>
<proteinExistence type="predicted"/>
<sequence length="415" mass="42476">PNSVTAVIAAAAAIAACSNSSKALQPEVLAARSRSSSATAPSHQVPGIESRPASIATPPRCSRPGSVTTAQCLAPDSEWEPVSGISEPESEPRPTSVDASRSRHGSTIWRPGSASLQPQLMNPESRPASPAAPQQQPEAGFRVGSAAVPQAQTQNAKSRPASASTPQPLSASRSASRPRSGSRPAFTATSLESQTFSRPASATTQTQPAYSGSRPVSATVPSSLKETPFLADPGQEQCLLVAAGGQVAIDQPLSQGGSSAEGPALARVFDCNSQDAEWPVDANSAEDQEQPAIQRVTDAELVTEGTAVVLVTTQAADLEGDEVIAEAADVADAVAGLKSELPSLNTLELEVGLGRPLLLRGEAGGSNVVRREGRTRTGDEVAGGVELVQAFLTEMVEKEAKGKADDPTLVAGTSG</sequence>
<dbReference type="EMBL" id="BNCP01000060">
    <property type="protein sequence ID" value="GIL90822.1"/>
    <property type="molecule type" value="Genomic_DNA"/>
</dbReference>